<organism evidence="3 4">
    <name type="scientific">Moheibacter sediminis</name>
    <dbReference type="NCBI Taxonomy" id="1434700"/>
    <lineage>
        <taxon>Bacteria</taxon>
        <taxon>Pseudomonadati</taxon>
        <taxon>Bacteroidota</taxon>
        <taxon>Flavobacteriia</taxon>
        <taxon>Flavobacteriales</taxon>
        <taxon>Weeksellaceae</taxon>
        <taxon>Moheibacter</taxon>
    </lineage>
</organism>
<reference evidence="3 4" key="1">
    <citation type="submission" date="2017-04" db="EMBL/GenBank/DDBJ databases">
        <authorList>
            <person name="Afonso C.L."/>
            <person name="Miller P.J."/>
            <person name="Scott M.A."/>
            <person name="Spackman E."/>
            <person name="Goraichik I."/>
            <person name="Dimitrov K.M."/>
            <person name="Suarez D.L."/>
            <person name="Swayne D.E."/>
        </authorList>
    </citation>
    <scope>NUCLEOTIDE SEQUENCE [LARGE SCALE GENOMIC DNA]</scope>
    <source>
        <strain evidence="3 4">CGMCC 1.12708</strain>
    </source>
</reference>
<dbReference type="PANTHER" id="PTHR46118:SF4">
    <property type="entry name" value="PROTEIN ABHD11"/>
    <property type="match status" value="1"/>
</dbReference>
<accession>A0A1W2BDE5</accession>
<dbReference type="InterPro" id="IPR000073">
    <property type="entry name" value="AB_hydrolase_1"/>
</dbReference>
<gene>
    <name evidence="3" type="ORF">SAMN06296427_10674</name>
</gene>
<proteinExistence type="predicted"/>
<evidence type="ECO:0000256" key="1">
    <source>
        <dbReference type="ARBA" id="ARBA00022801"/>
    </source>
</evidence>
<dbReference type="Pfam" id="PF00561">
    <property type="entry name" value="Abhydrolase_1"/>
    <property type="match status" value="1"/>
</dbReference>
<dbReference type="GO" id="GO:0016787">
    <property type="term" value="F:hydrolase activity"/>
    <property type="evidence" value="ECO:0007669"/>
    <property type="project" value="UniProtKB-KW"/>
</dbReference>
<feature type="domain" description="AB hydrolase-1" evidence="2">
    <location>
        <begin position="15"/>
        <end position="112"/>
    </location>
</feature>
<dbReference type="EMBL" id="FWXS01000006">
    <property type="protein sequence ID" value="SMC70790.1"/>
    <property type="molecule type" value="Genomic_DNA"/>
</dbReference>
<name>A0A1W2BDE5_9FLAO</name>
<dbReference type="OrthoDB" id="9808398at2"/>
<dbReference type="SUPFAM" id="SSF53474">
    <property type="entry name" value="alpha/beta-Hydrolases"/>
    <property type="match status" value="1"/>
</dbReference>
<evidence type="ECO:0000313" key="4">
    <source>
        <dbReference type="Proteomes" id="UP000192393"/>
    </source>
</evidence>
<dbReference type="PANTHER" id="PTHR46118">
    <property type="entry name" value="PROTEIN ABHD11"/>
    <property type="match status" value="1"/>
</dbReference>
<dbReference type="STRING" id="1434700.SAMN06296427_10674"/>
<dbReference type="RefSeq" id="WP_084017563.1">
    <property type="nucleotide sequence ID" value="NZ_FWXS01000006.1"/>
</dbReference>
<sequence length="257" mass="29400">MTEILHSKITGDKPKHLLILHGLFGQSDNFATLSKQFAEFYTVHAIDLRNHGRSFHSDDMSFDAMSDDILNYLNHHQIESCYLLGHSLGGRSVIEFSYKHPKNIDKLIVADMAPKAYPPHHQGIIKALNSIDFDKIEKRSDVEEILKQYIPDIGTRQFLLKNVYHAENGKYAFRFNLKTLTDSYDGMVGGNLSNGIFDKPTLFLRGSKSDYVLDADFDLIRKHFPQAEIQTVSNSGHWVHAENPQEFFQKTIAFLEN</sequence>
<protein>
    <submittedName>
        <fullName evidence="3">Pimeloyl-ACP methyl ester carboxylesterase</fullName>
    </submittedName>
</protein>
<evidence type="ECO:0000313" key="3">
    <source>
        <dbReference type="EMBL" id="SMC70790.1"/>
    </source>
</evidence>
<dbReference type="AlphaFoldDB" id="A0A1W2BDE5"/>
<keyword evidence="4" id="KW-1185">Reference proteome</keyword>
<dbReference type="InterPro" id="IPR029058">
    <property type="entry name" value="AB_hydrolase_fold"/>
</dbReference>
<dbReference type="Proteomes" id="UP000192393">
    <property type="component" value="Unassembled WGS sequence"/>
</dbReference>
<evidence type="ECO:0000259" key="2">
    <source>
        <dbReference type="Pfam" id="PF00561"/>
    </source>
</evidence>
<keyword evidence="1" id="KW-0378">Hydrolase</keyword>
<dbReference type="Gene3D" id="3.40.50.1820">
    <property type="entry name" value="alpha/beta hydrolase"/>
    <property type="match status" value="1"/>
</dbReference>